<organism evidence="4">
    <name type="scientific">Ornithinibacillus sp. 4-3</name>
    <dbReference type="NCBI Taxonomy" id="3231488"/>
    <lineage>
        <taxon>Bacteria</taxon>
        <taxon>Bacillati</taxon>
        <taxon>Bacillota</taxon>
        <taxon>Bacilli</taxon>
        <taxon>Bacillales</taxon>
        <taxon>Bacillaceae</taxon>
        <taxon>Ornithinibacillus</taxon>
    </lineage>
</organism>
<feature type="chain" id="PRO_5044205503" evidence="2">
    <location>
        <begin position="30"/>
        <end position="529"/>
    </location>
</feature>
<gene>
    <name evidence="4" type="ORF">AB4Y30_15795</name>
</gene>
<feature type="signal peptide" evidence="2">
    <location>
        <begin position="1"/>
        <end position="29"/>
    </location>
</feature>
<accession>A0AB39HP35</accession>
<dbReference type="Gene3D" id="3.40.190.10">
    <property type="entry name" value="Periplasmic binding protein-like II"/>
    <property type="match status" value="1"/>
</dbReference>
<evidence type="ECO:0000256" key="2">
    <source>
        <dbReference type="SAM" id="SignalP"/>
    </source>
</evidence>
<dbReference type="EMBL" id="CP162599">
    <property type="protein sequence ID" value="XDK32449.1"/>
    <property type="molecule type" value="Genomic_DNA"/>
</dbReference>
<dbReference type="GO" id="GO:0043190">
    <property type="term" value="C:ATP-binding cassette (ABC) transporter complex"/>
    <property type="evidence" value="ECO:0007669"/>
    <property type="project" value="InterPro"/>
</dbReference>
<evidence type="ECO:0000259" key="3">
    <source>
        <dbReference type="Pfam" id="PF00496"/>
    </source>
</evidence>
<proteinExistence type="predicted"/>
<dbReference type="InterPro" id="IPR030678">
    <property type="entry name" value="Peptide/Ni-bd"/>
</dbReference>
<dbReference type="PROSITE" id="PS51257">
    <property type="entry name" value="PROKAR_LIPOPROTEIN"/>
    <property type="match status" value="1"/>
</dbReference>
<dbReference type="SUPFAM" id="SSF53850">
    <property type="entry name" value="Periplasmic binding protein-like II"/>
    <property type="match status" value="1"/>
</dbReference>
<dbReference type="CDD" id="cd08502">
    <property type="entry name" value="PBP2_NikA_DppA_OppA_like_16"/>
    <property type="match status" value="1"/>
</dbReference>
<feature type="domain" description="Solute-binding protein family 5" evidence="3">
    <location>
        <begin position="91"/>
        <end position="444"/>
    </location>
</feature>
<dbReference type="AlphaFoldDB" id="A0AB39HP35"/>
<evidence type="ECO:0000256" key="1">
    <source>
        <dbReference type="ARBA" id="ARBA00022729"/>
    </source>
</evidence>
<dbReference type="GO" id="GO:0042597">
    <property type="term" value="C:periplasmic space"/>
    <property type="evidence" value="ECO:0007669"/>
    <property type="project" value="UniProtKB-ARBA"/>
</dbReference>
<dbReference type="PIRSF" id="PIRSF002741">
    <property type="entry name" value="MppA"/>
    <property type="match status" value="1"/>
</dbReference>
<dbReference type="Gene3D" id="3.10.105.10">
    <property type="entry name" value="Dipeptide-binding Protein, Domain 3"/>
    <property type="match status" value="1"/>
</dbReference>
<dbReference type="InterPro" id="IPR000914">
    <property type="entry name" value="SBP_5_dom"/>
</dbReference>
<reference evidence="4" key="1">
    <citation type="submission" date="2024-07" db="EMBL/GenBank/DDBJ databases">
        <title>Halotolerant mesophilic bacterium Ornithinibacillus sp. 4-3, sp. nov., isolated from soil.</title>
        <authorList>
            <person name="Sidarenka A.V."/>
            <person name="Guliayeva D.E."/>
            <person name="Leanovich S.I."/>
            <person name="Hileuskaya K.S."/>
            <person name="Akhremchuk A.E."/>
            <person name="Sikolenko M.A."/>
            <person name="Valentovich L.N."/>
        </authorList>
    </citation>
    <scope>NUCLEOTIDE SEQUENCE</scope>
    <source>
        <strain evidence="4">4-3</strain>
    </source>
</reference>
<dbReference type="Pfam" id="PF00496">
    <property type="entry name" value="SBP_bac_5"/>
    <property type="match status" value="1"/>
</dbReference>
<dbReference type="PANTHER" id="PTHR30290">
    <property type="entry name" value="PERIPLASMIC BINDING COMPONENT OF ABC TRANSPORTER"/>
    <property type="match status" value="1"/>
</dbReference>
<name>A0AB39HP35_9BACI</name>
<dbReference type="PANTHER" id="PTHR30290:SF38">
    <property type="entry name" value="D,D-DIPEPTIDE-BINDING PERIPLASMIC PROTEIN DDPA-RELATED"/>
    <property type="match status" value="1"/>
</dbReference>
<protein>
    <submittedName>
        <fullName evidence="4">ABC transporter substrate-binding protein</fullName>
    </submittedName>
</protein>
<dbReference type="RefSeq" id="WP_368653138.1">
    <property type="nucleotide sequence ID" value="NZ_CP162599.1"/>
</dbReference>
<dbReference type="InterPro" id="IPR039424">
    <property type="entry name" value="SBP_5"/>
</dbReference>
<dbReference type="GO" id="GO:1904680">
    <property type="term" value="F:peptide transmembrane transporter activity"/>
    <property type="evidence" value="ECO:0007669"/>
    <property type="project" value="TreeGrafter"/>
</dbReference>
<keyword evidence="1 2" id="KW-0732">Signal</keyword>
<sequence>MKFSKRSLFLVMLASIVFFIIGCSSNESEVDGNKSDETSNDEANTGSVLKIALDGQPPTLDQPTAAPTAIRDTARLMFETLLTTDSNYAAVPMLAESVETDDNKTYVFHLREGVLFHNGKEMIAEDVIASMERWLEKSAITGTIFEGATWTAEDNYTVVLELVESSSLTLDTIASSKQAAAIMPKEVVEAATAEGVSEYIGTGPYQFVEWRQDQYIHFTKFDDYSALEEPADGLAGKKEALVDDIYFYIVTDASTRIAGLQTGEYDFAYGVPYDSYEQVNRDENINTHLDVTGVQLLAYNKEKGPAADVRMREVINTALDIEEIMMAAYPNEDLFWLHSSYMDEDIVSWASDAGEEYHNINDPEKAKQMLEDMDYNGEEFKILATRDYDHHYNAAVVIHDQLSQIGINATLEIYDWPTVTQLKDDTDAFDAYVISFSTVSTPPQFLGLSPTWAGGVNDEKVVEDMKAIETAPTTEEAQEIWEDLQRYAWEELLPVTTFGSYNSLYASSNKVEGIITFSGPIFWNVTIGE</sequence>
<evidence type="ECO:0000313" key="4">
    <source>
        <dbReference type="EMBL" id="XDK32449.1"/>
    </source>
</evidence>
<dbReference type="GO" id="GO:0015833">
    <property type="term" value="P:peptide transport"/>
    <property type="evidence" value="ECO:0007669"/>
    <property type="project" value="TreeGrafter"/>
</dbReference>